<accession>A0A7C9DYL9</accession>
<organism evidence="1">
    <name type="scientific">Opuntia streptacantha</name>
    <name type="common">Prickly pear cactus</name>
    <name type="synonym">Opuntia cardona</name>
    <dbReference type="NCBI Taxonomy" id="393608"/>
    <lineage>
        <taxon>Eukaryota</taxon>
        <taxon>Viridiplantae</taxon>
        <taxon>Streptophyta</taxon>
        <taxon>Embryophyta</taxon>
        <taxon>Tracheophyta</taxon>
        <taxon>Spermatophyta</taxon>
        <taxon>Magnoliopsida</taxon>
        <taxon>eudicotyledons</taxon>
        <taxon>Gunneridae</taxon>
        <taxon>Pentapetalae</taxon>
        <taxon>Caryophyllales</taxon>
        <taxon>Cactineae</taxon>
        <taxon>Cactaceae</taxon>
        <taxon>Opuntioideae</taxon>
        <taxon>Opuntia</taxon>
    </lineage>
</organism>
<reference evidence="1" key="1">
    <citation type="journal article" date="2013" name="J. Plant Res.">
        <title>Effect of fungi and light on seed germination of three Opuntia species from semiarid lands of central Mexico.</title>
        <authorList>
            <person name="Delgado-Sanchez P."/>
            <person name="Jimenez-Bremont J.F."/>
            <person name="Guerrero-Gonzalez Mde L."/>
            <person name="Flores J."/>
        </authorList>
    </citation>
    <scope>NUCLEOTIDE SEQUENCE</scope>
    <source>
        <tissue evidence="1">Cladode</tissue>
    </source>
</reference>
<name>A0A7C9DYL9_OPUST</name>
<dbReference type="AlphaFoldDB" id="A0A7C9DYL9"/>
<evidence type="ECO:0000313" key="1">
    <source>
        <dbReference type="EMBL" id="MBA4652566.1"/>
    </source>
</evidence>
<protein>
    <submittedName>
        <fullName evidence="1">Uncharacterized protein</fullName>
    </submittedName>
</protein>
<dbReference type="EMBL" id="GISG01175080">
    <property type="protein sequence ID" value="MBA4652566.1"/>
    <property type="molecule type" value="Transcribed_RNA"/>
</dbReference>
<proteinExistence type="predicted"/>
<reference evidence="1" key="2">
    <citation type="submission" date="2020-07" db="EMBL/GenBank/DDBJ databases">
        <authorList>
            <person name="Vera ALvarez R."/>
            <person name="Arias-Moreno D.M."/>
            <person name="Jimenez-Jacinto V."/>
            <person name="Jimenez-Bremont J.F."/>
            <person name="Swaminathan K."/>
            <person name="Moose S.P."/>
            <person name="Guerrero-Gonzalez M.L."/>
            <person name="Marino-Ramirez L."/>
            <person name="Landsman D."/>
            <person name="Rodriguez-Kessler M."/>
            <person name="Delgado-Sanchez P."/>
        </authorList>
    </citation>
    <scope>NUCLEOTIDE SEQUENCE</scope>
    <source>
        <tissue evidence="1">Cladode</tissue>
    </source>
</reference>
<sequence>MFWRQMKKIYNSSQHASAQFPWNFVIYDLKKSIFLTSLCYTINNSMSGVIHVNDWNMVGDTSDSIGFLSSGRTRPGTILGEVASVAQRKSLLLEALHVSAPCCLRLAEGVKLFCVTKCLPLK</sequence>